<dbReference type="Proteomes" id="UP001501257">
    <property type="component" value="Unassembled WGS sequence"/>
</dbReference>
<keyword evidence="1" id="KW-0812">Transmembrane</keyword>
<feature type="transmembrane region" description="Helical" evidence="1">
    <location>
        <begin position="144"/>
        <end position="164"/>
    </location>
</feature>
<feature type="transmembrane region" description="Helical" evidence="1">
    <location>
        <begin position="80"/>
        <end position="110"/>
    </location>
</feature>
<evidence type="ECO:0000313" key="3">
    <source>
        <dbReference type="EMBL" id="GAA5229182.1"/>
    </source>
</evidence>
<gene>
    <name evidence="3" type="ORF">GCM10025778_37210</name>
</gene>
<dbReference type="RefSeq" id="WP_345469251.1">
    <property type="nucleotide sequence ID" value="NZ_BAABLK010000094.1"/>
</dbReference>
<evidence type="ECO:0000313" key="4">
    <source>
        <dbReference type="Proteomes" id="UP001501257"/>
    </source>
</evidence>
<reference evidence="4" key="1">
    <citation type="journal article" date="2019" name="Int. J. Syst. Evol. Microbiol.">
        <title>The Global Catalogue of Microorganisms (GCM) 10K type strain sequencing project: providing services to taxonomists for standard genome sequencing and annotation.</title>
        <authorList>
            <consortium name="The Broad Institute Genomics Platform"/>
            <consortium name="The Broad Institute Genome Sequencing Center for Infectious Disease"/>
            <person name="Wu L."/>
            <person name="Ma J."/>
        </authorList>
    </citation>
    <scope>NUCLEOTIDE SEQUENCE [LARGE SCALE GENOMIC DNA]</scope>
    <source>
        <strain evidence="4">JCM 18952</strain>
    </source>
</reference>
<feature type="transmembrane region" description="Helical" evidence="1">
    <location>
        <begin position="7"/>
        <end position="27"/>
    </location>
</feature>
<keyword evidence="1" id="KW-0472">Membrane</keyword>
<name>A0ABP9TU01_9MICC</name>
<dbReference type="Pfam" id="PF02517">
    <property type="entry name" value="Rce1-like"/>
    <property type="match status" value="1"/>
</dbReference>
<proteinExistence type="predicted"/>
<keyword evidence="1" id="KW-1133">Transmembrane helix</keyword>
<feature type="domain" description="CAAX prenyl protease 2/Lysostaphin resistance protein A-like" evidence="2">
    <location>
        <begin position="151"/>
        <end position="202"/>
    </location>
</feature>
<dbReference type="InterPro" id="IPR042150">
    <property type="entry name" value="MmRce1-like"/>
</dbReference>
<organism evidence="3 4">
    <name type="scientific">Paeniglutamicibacter antarcticus</name>
    <dbReference type="NCBI Taxonomy" id="494023"/>
    <lineage>
        <taxon>Bacteria</taxon>
        <taxon>Bacillati</taxon>
        <taxon>Actinomycetota</taxon>
        <taxon>Actinomycetes</taxon>
        <taxon>Micrococcales</taxon>
        <taxon>Micrococcaceae</taxon>
        <taxon>Paeniglutamicibacter</taxon>
    </lineage>
</organism>
<comment type="caution">
    <text evidence="3">The sequence shown here is derived from an EMBL/GenBank/DDBJ whole genome shotgun (WGS) entry which is preliminary data.</text>
</comment>
<protein>
    <recommendedName>
        <fullName evidence="2">CAAX prenyl protease 2/Lysostaphin resistance protein A-like domain-containing protein</fullName>
    </recommendedName>
</protein>
<dbReference type="PANTHER" id="PTHR35797">
    <property type="entry name" value="PROTEASE-RELATED"/>
    <property type="match status" value="1"/>
</dbReference>
<sequence length="217" mass="23187">MKFNFRDISLFVAITFRLAWLVALPLWQGDGHFDAHFGTAALAMMFTPAVASLVMVFIVERPPAKAHALGLWPLKPAGRLLLGLGLGLGLVVPVALVLAALPIGAALGVYPADYENLSGFKMMLGAQLSTSGQGELPLSIEMLVALQFLNVLAGSVINLVPALGEELGCRGWLLPKLLRYGQVKAIVISGVIWGVWHAPLILLGYNYRLAPGWLGVP</sequence>
<evidence type="ECO:0000256" key="1">
    <source>
        <dbReference type="SAM" id="Phobius"/>
    </source>
</evidence>
<accession>A0ABP9TU01</accession>
<dbReference type="EMBL" id="BAABLK010000094">
    <property type="protein sequence ID" value="GAA5229182.1"/>
    <property type="molecule type" value="Genomic_DNA"/>
</dbReference>
<feature type="transmembrane region" description="Helical" evidence="1">
    <location>
        <begin position="39"/>
        <end position="59"/>
    </location>
</feature>
<feature type="transmembrane region" description="Helical" evidence="1">
    <location>
        <begin position="185"/>
        <end position="207"/>
    </location>
</feature>
<keyword evidence="4" id="KW-1185">Reference proteome</keyword>
<evidence type="ECO:0000259" key="2">
    <source>
        <dbReference type="Pfam" id="PF02517"/>
    </source>
</evidence>
<dbReference type="PANTHER" id="PTHR35797:SF1">
    <property type="entry name" value="PROTEASE"/>
    <property type="match status" value="1"/>
</dbReference>
<dbReference type="InterPro" id="IPR003675">
    <property type="entry name" value="Rce1/LyrA-like_dom"/>
</dbReference>